<dbReference type="PIRSF" id="PIRSF035875">
    <property type="entry name" value="RNase_BN"/>
    <property type="match status" value="1"/>
</dbReference>
<organism evidence="7 8">
    <name type="scientific">Filimonas effusa</name>
    <dbReference type="NCBI Taxonomy" id="2508721"/>
    <lineage>
        <taxon>Bacteria</taxon>
        <taxon>Pseudomonadati</taxon>
        <taxon>Bacteroidota</taxon>
        <taxon>Chitinophagia</taxon>
        <taxon>Chitinophagales</taxon>
        <taxon>Chitinophagaceae</taxon>
        <taxon>Filimonas</taxon>
    </lineage>
</organism>
<evidence type="ECO:0000313" key="8">
    <source>
        <dbReference type="Proteomes" id="UP000290545"/>
    </source>
</evidence>
<comment type="caution">
    <text evidence="7">The sequence shown here is derived from an EMBL/GenBank/DDBJ whole genome shotgun (WGS) entry which is preliminary data.</text>
</comment>
<dbReference type="RefSeq" id="WP_129006523.1">
    <property type="nucleotide sequence ID" value="NZ_SDHZ01000006.1"/>
</dbReference>
<gene>
    <name evidence="7" type="ORF">ESB13_23495</name>
</gene>
<comment type="subcellular location">
    <subcellularLocation>
        <location evidence="1">Cell membrane</location>
        <topology evidence="1">Multi-pass membrane protein</topology>
    </subcellularLocation>
</comment>
<evidence type="ECO:0000256" key="5">
    <source>
        <dbReference type="ARBA" id="ARBA00023136"/>
    </source>
</evidence>
<sequence length="308" mass="34240">MTRKSFFSDHWNVLKQAAQLLISNDPLRLAGATAFFTSFALPPILIILTQIFGLLFNRKELSVNLYHKIEELVGKNSAMQVVTTLRGFRGLAYNWPIAIGGFLFMIFVATTLFKVIKASFNQLWMIRVPKRSFKATLEDRFRSLIVILLAGVLFLAGALAESIQAIMGNYLHELSPLLADIMNNILAQVVSVLIVTAWFAVLFRYLPDGRPSWKIAIAGALVTSLLFTVGKVVLKRALPDTGLGVIFGASAALVLLLLFVFYSSMILYFGAAFTKVWSEYKQKPIQPLRKAQFFEYAEIGAVAEPPAP</sequence>
<dbReference type="GO" id="GO:0005886">
    <property type="term" value="C:plasma membrane"/>
    <property type="evidence" value="ECO:0007669"/>
    <property type="project" value="UniProtKB-SubCell"/>
</dbReference>
<keyword evidence="2" id="KW-1003">Cell membrane</keyword>
<proteinExistence type="predicted"/>
<feature type="transmembrane region" description="Helical" evidence="6">
    <location>
        <begin position="246"/>
        <end position="273"/>
    </location>
</feature>
<evidence type="ECO:0000256" key="3">
    <source>
        <dbReference type="ARBA" id="ARBA00022692"/>
    </source>
</evidence>
<dbReference type="PANTHER" id="PTHR30213:SF1">
    <property type="entry name" value="INNER MEMBRANE PROTEIN YHJD"/>
    <property type="match status" value="1"/>
</dbReference>
<dbReference type="Proteomes" id="UP000290545">
    <property type="component" value="Unassembled WGS sequence"/>
</dbReference>
<feature type="transmembrane region" description="Helical" evidence="6">
    <location>
        <begin position="95"/>
        <end position="120"/>
    </location>
</feature>
<feature type="transmembrane region" description="Helical" evidence="6">
    <location>
        <begin position="185"/>
        <end position="203"/>
    </location>
</feature>
<dbReference type="InterPro" id="IPR017039">
    <property type="entry name" value="Virul_fac_BrkB"/>
</dbReference>
<keyword evidence="8" id="KW-1185">Reference proteome</keyword>
<accession>A0A4Q1D0X6</accession>
<keyword evidence="4 6" id="KW-1133">Transmembrane helix</keyword>
<evidence type="ECO:0000256" key="1">
    <source>
        <dbReference type="ARBA" id="ARBA00004651"/>
    </source>
</evidence>
<protein>
    <submittedName>
        <fullName evidence="7">YihY/virulence factor BrkB family protein</fullName>
    </submittedName>
</protein>
<feature type="transmembrane region" description="Helical" evidence="6">
    <location>
        <begin position="29"/>
        <end position="56"/>
    </location>
</feature>
<evidence type="ECO:0000313" key="7">
    <source>
        <dbReference type="EMBL" id="RXK80602.1"/>
    </source>
</evidence>
<evidence type="ECO:0000256" key="4">
    <source>
        <dbReference type="ARBA" id="ARBA00022989"/>
    </source>
</evidence>
<dbReference type="OrthoDB" id="9797028at2"/>
<name>A0A4Q1D0X6_9BACT</name>
<keyword evidence="3 6" id="KW-0812">Transmembrane</keyword>
<feature type="transmembrane region" description="Helical" evidence="6">
    <location>
        <begin position="141"/>
        <end position="165"/>
    </location>
</feature>
<dbReference type="EMBL" id="SDHZ01000006">
    <property type="protein sequence ID" value="RXK80602.1"/>
    <property type="molecule type" value="Genomic_DNA"/>
</dbReference>
<feature type="transmembrane region" description="Helical" evidence="6">
    <location>
        <begin position="215"/>
        <end position="234"/>
    </location>
</feature>
<reference evidence="7 8" key="1">
    <citation type="submission" date="2019-01" db="EMBL/GenBank/DDBJ databases">
        <title>Filimonas sp. strain TTM-71.</title>
        <authorList>
            <person name="Chen W.-M."/>
        </authorList>
    </citation>
    <scope>NUCLEOTIDE SEQUENCE [LARGE SCALE GENOMIC DNA]</scope>
    <source>
        <strain evidence="7 8">TTM-71</strain>
    </source>
</reference>
<evidence type="ECO:0000256" key="2">
    <source>
        <dbReference type="ARBA" id="ARBA00022475"/>
    </source>
</evidence>
<dbReference type="Pfam" id="PF03631">
    <property type="entry name" value="Virul_fac_BrkB"/>
    <property type="match status" value="1"/>
</dbReference>
<dbReference type="AlphaFoldDB" id="A0A4Q1D0X6"/>
<dbReference type="PANTHER" id="PTHR30213">
    <property type="entry name" value="INNER MEMBRANE PROTEIN YHJD"/>
    <property type="match status" value="1"/>
</dbReference>
<keyword evidence="5 6" id="KW-0472">Membrane</keyword>
<evidence type="ECO:0000256" key="6">
    <source>
        <dbReference type="SAM" id="Phobius"/>
    </source>
</evidence>